<feature type="domain" description="Protein NDNF C-terminal" evidence="9">
    <location>
        <begin position="354"/>
        <end position="542"/>
    </location>
</feature>
<evidence type="ECO:0000256" key="6">
    <source>
        <dbReference type="ARBA" id="ARBA00024096"/>
    </source>
</evidence>
<dbReference type="AlphaFoldDB" id="A0A8D9AA25"/>
<dbReference type="Pfam" id="PF19433">
    <property type="entry name" value="NDNF_C"/>
    <property type="match status" value="1"/>
</dbReference>
<evidence type="ECO:0000256" key="1">
    <source>
        <dbReference type="ARBA" id="ARBA00004613"/>
    </source>
</evidence>
<keyword evidence="3 7" id="KW-0732">Signal</keyword>
<feature type="signal peptide" evidence="7">
    <location>
        <begin position="1"/>
        <end position="20"/>
    </location>
</feature>
<evidence type="ECO:0000256" key="5">
    <source>
        <dbReference type="ARBA" id="ARBA00023180"/>
    </source>
</evidence>
<evidence type="ECO:0000259" key="8">
    <source>
        <dbReference type="Pfam" id="PF10179"/>
    </source>
</evidence>
<keyword evidence="4" id="KW-0677">Repeat</keyword>
<evidence type="ECO:0000256" key="4">
    <source>
        <dbReference type="ARBA" id="ARBA00022737"/>
    </source>
</evidence>
<comment type="subcellular location">
    <subcellularLocation>
        <location evidence="1">Secreted</location>
    </subcellularLocation>
</comment>
<evidence type="ECO:0000256" key="3">
    <source>
        <dbReference type="ARBA" id="ARBA00022729"/>
    </source>
</evidence>
<sequence>MARVLLVLSMLLLLSHVGLLQEQEYGAIPTRRPLSAKHESKKAEVNKRMLPVGKKYHYFLNASQEEIFYVLIHSDVSLLTITLTTCSVPIEWKVFQIAAGHLAKSEDQRLTTHITTESHTYSIQDAVMGLYTVHVKARNSTWIEWFVNSYQQDAIYPYGNLWTPLTIHKHRRSRKVTVRWSTSVLDPHKMQYIIIINTKKNYTSLCQMQTPSDLLINSPSMYDSPYLSKLWEIPDPSRVNGDTKIKCVGNRTSHTYYNLEQGQDYYISLFARYYNITTNITFLYGSTHIKYDHRHKPIGMRDGKPQVLNLRKHDGKVTLRYKVLHKNLPGPLDWYILSCGGIVTVEVKVRKQVIIAPQQVSSFRHLTIHDPIPGQRYVVHITALDRDELNKINAIEVLTTMHSRAMDTFPDLPLNTKVKEYTSLRECDSVYVGWFPGPITSNMVRYCIKATELPKRIAWNITTFDSKPNQCGLDARLKKSSKEYSPITQCLYVTPHSASFKKELKQKVTNLRPGREYIIQVTMKKTRSRSLSYDLVRVSTVPSCVN</sequence>
<dbReference type="EMBL" id="HBUF01559097">
    <property type="protein sequence ID" value="CAG6761425.1"/>
    <property type="molecule type" value="Transcribed_RNA"/>
</dbReference>
<name>A0A8D9AA25_9HEMI</name>
<dbReference type="Pfam" id="PF10179">
    <property type="entry name" value="NDNF"/>
    <property type="match status" value="1"/>
</dbReference>
<organism evidence="10">
    <name type="scientific">Cacopsylla melanoneura</name>
    <dbReference type="NCBI Taxonomy" id="428564"/>
    <lineage>
        <taxon>Eukaryota</taxon>
        <taxon>Metazoa</taxon>
        <taxon>Ecdysozoa</taxon>
        <taxon>Arthropoda</taxon>
        <taxon>Hexapoda</taxon>
        <taxon>Insecta</taxon>
        <taxon>Pterygota</taxon>
        <taxon>Neoptera</taxon>
        <taxon>Paraneoptera</taxon>
        <taxon>Hemiptera</taxon>
        <taxon>Sternorrhyncha</taxon>
        <taxon>Psylloidea</taxon>
        <taxon>Psyllidae</taxon>
        <taxon>Psyllinae</taxon>
        <taxon>Cacopsylla</taxon>
    </lineage>
</organism>
<dbReference type="GO" id="GO:0005576">
    <property type="term" value="C:extracellular region"/>
    <property type="evidence" value="ECO:0007669"/>
    <property type="project" value="UniProtKB-SubCell"/>
</dbReference>
<evidence type="ECO:0000259" key="9">
    <source>
        <dbReference type="Pfam" id="PF19433"/>
    </source>
</evidence>
<dbReference type="SUPFAM" id="SSF49265">
    <property type="entry name" value="Fibronectin type III"/>
    <property type="match status" value="1"/>
</dbReference>
<evidence type="ECO:0000256" key="2">
    <source>
        <dbReference type="ARBA" id="ARBA00022525"/>
    </source>
</evidence>
<keyword evidence="2" id="KW-0964">Secreted</keyword>
<dbReference type="PANTHER" id="PTHR14619">
    <property type="entry name" value="NEURON-DERIVED NEUROTROPHIC FACTOR"/>
    <property type="match status" value="1"/>
</dbReference>
<accession>A0A8D9AA25</accession>
<keyword evidence="5" id="KW-0325">Glycoprotein</keyword>
<dbReference type="InterPro" id="IPR055271">
    <property type="entry name" value="NDNF_Fn(III)_1"/>
</dbReference>
<dbReference type="PANTHER" id="PTHR14619:SF3">
    <property type="entry name" value="PROTEIN NDNF"/>
    <property type="match status" value="1"/>
</dbReference>
<protein>
    <recommendedName>
        <fullName evidence="6">Protein NDNF</fullName>
    </recommendedName>
</protein>
<dbReference type="InterPro" id="IPR019326">
    <property type="entry name" value="NDNF"/>
</dbReference>
<feature type="chain" id="PRO_5034072476" description="Protein NDNF" evidence="7">
    <location>
        <begin position="21"/>
        <end position="546"/>
    </location>
</feature>
<evidence type="ECO:0000313" key="10">
    <source>
        <dbReference type="EMBL" id="CAG6761425.1"/>
    </source>
</evidence>
<proteinExistence type="predicted"/>
<reference evidence="10" key="1">
    <citation type="submission" date="2021-05" db="EMBL/GenBank/DDBJ databases">
        <authorList>
            <person name="Alioto T."/>
            <person name="Alioto T."/>
            <person name="Gomez Garrido J."/>
        </authorList>
    </citation>
    <scope>NUCLEOTIDE SEQUENCE</scope>
</reference>
<dbReference type="InterPro" id="IPR036116">
    <property type="entry name" value="FN3_sf"/>
</dbReference>
<feature type="domain" description="Neuron-derived neurotrophic factor first Fn(III)" evidence="8">
    <location>
        <begin position="176"/>
        <end position="286"/>
    </location>
</feature>
<dbReference type="InterPro" id="IPR045805">
    <property type="entry name" value="NDNF_C"/>
</dbReference>
<evidence type="ECO:0000256" key="7">
    <source>
        <dbReference type="SAM" id="SignalP"/>
    </source>
</evidence>